<evidence type="ECO:0000256" key="2">
    <source>
        <dbReference type="ARBA" id="ARBA00022980"/>
    </source>
</evidence>
<dbReference type="EMBL" id="HBKQ01002953">
    <property type="protein sequence ID" value="CAE2204304.1"/>
    <property type="molecule type" value="Transcribed_RNA"/>
</dbReference>
<dbReference type="CDD" id="cd00392">
    <property type="entry name" value="Ribosomal_L13"/>
    <property type="match status" value="1"/>
</dbReference>
<dbReference type="GO" id="GO:0003735">
    <property type="term" value="F:structural constituent of ribosome"/>
    <property type="evidence" value="ECO:0007669"/>
    <property type="project" value="InterPro"/>
</dbReference>
<dbReference type="NCBIfam" id="TIGR01066">
    <property type="entry name" value="rplM_bact"/>
    <property type="match status" value="1"/>
</dbReference>
<dbReference type="HAMAP" id="MF_01366">
    <property type="entry name" value="Ribosomal_uL13"/>
    <property type="match status" value="1"/>
</dbReference>
<keyword evidence="2" id="KW-0689">Ribosomal protein</keyword>
<dbReference type="GO" id="GO:0003729">
    <property type="term" value="F:mRNA binding"/>
    <property type="evidence" value="ECO:0007669"/>
    <property type="project" value="TreeGrafter"/>
</dbReference>
<dbReference type="PANTHER" id="PTHR11545:SF41">
    <property type="entry name" value="50S RIBOSOMAL PROTEIN L13, CHLOROPLASTIC"/>
    <property type="match status" value="1"/>
</dbReference>
<gene>
    <name evidence="4" type="ORF">OAUR00152_LOCUS2019</name>
</gene>
<dbReference type="AlphaFoldDB" id="A0A7S4HN68"/>
<dbReference type="PANTHER" id="PTHR11545">
    <property type="entry name" value="RIBOSOMAL PROTEIN L13"/>
    <property type="match status" value="1"/>
</dbReference>
<protein>
    <recommendedName>
        <fullName evidence="5">50S ribosomal protein L13, chloroplastic</fullName>
    </recommendedName>
</protein>
<dbReference type="GO" id="GO:0005762">
    <property type="term" value="C:mitochondrial large ribosomal subunit"/>
    <property type="evidence" value="ECO:0007669"/>
    <property type="project" value="TreeGrafter"/>
</dbReference>
<dbReference type="GO" id="GO:0006412">
    <property type="term" value="P:translation"/>
    <property type="evidence" value="ECO:0007669"/>
    <property type="project" value="InterPro"/>
</dbReference>
<dbReference type="Gene3D" id="3.90.1180.10">
    <property type="entry name" value="Ribosomal protein L13"/>
    <property type="match status" value="1"/>
</dbReference>
<proteinExistence type="inferred from homology"/>
<evidence type="ECO:0008006" key="5">
    <source>
        <dbReference type="Google" id="ProtNLM"/>
    </source>
</evidence>
<dbReference type="GO" id="GO:0017148">
    <property type="term" value="P:negative regulation of translation"/>
    <property type="evidence" value="ECO:0007669"/>
    <property type="project" value="TreeGrafter"/>
</dbReference>
<accession>A0A7S4HN68</accession>
<dbReference type="InterPro" id="IPR005822">
    <property type="entry name" value="Ribosomal_uL13"/>
</dbReference>
<dbReference type="InterPro" id="IPR036899">
    <property type="entry name" value="Ribosomal_uL13_sf"/>
</dbReference>
<dbReference type="SUPFAM" id="SSF52161">
    <property type="entry name" value="Ribosomal protein L13"/>
    <property type="match status" value="1"/>
</dbReference>
<reference evidence="4" key="1">
    <citation type="submission" date="2021-01" db="EMBL/GenBank/DDBJ databases">
        <authorList>
            <person name="Corre E."/>
            <person name="Pelletier E."/>
            <person name="Niang G."/>
            <person name="Scheremetjew M."/>
            <person name="Finn R."/>
            <person name="Kale V."/>
            <person name="Holt S."/>
            <person name="Cochrane G."/>
            <person name="Meng A."/>
            <person name="Brown T."/>
            <person name="Cohen L."/>
        </authorList>
    </citation>
    <scope>NUCLEOTIDE SEQUENCE</scope>
    <source>
        <strain evidence="4">Isolate 1302-5</strain>
    </source>
</reference>
<organism evidence="4">
    <name type="scientific">Odontella aurita</name>
    <dbReference type="NCBI Taxonomy" id="265563"/>
    <lineage>
        <taxon>Eukaryota</taxon>
        <taxon>Sar</taxon>
        <taxon>Stramenopiles</taxon>
        <taxon>Ochrophyta</taxon>
        <taxon>Bacillariophyta</taxon>
        <taxon>Mediophyceae</taxon>
        <taxon>Biddulphiophycidae</taxon>
        <taxon>Eupodiscales</taxon>
        <taxon>Odontellaceae</taxon>
        <taxon>Odontella</taxon>
    </lineage>
</organism>
<keyword evidence="3" id="KW-0687">Ribonucleoprotein</keyword>
<sequence length="175" mass="19601">MSFPGRYVQRTWHLIDAADQTVGRLAATVAPILRGKHKPTYRPNADCGDFVVIVNAEKVHFSGNKWKDKLYRWHTGYPGGLKERPADMMLERKPESVLQKAILGMVHKGNLKHGYIEPRLKVYAGPYHPHKSQLSESAVPLPRVLRSNRGRGDVGFGLGEKYSTAEVQKKSSGGR</sequence>
<dbReference type="Pfam" id="PF00572">
    <property type="entry name" value="Ribosomal_L13"/>
    <property type="match status" value="1"/>
</dbReference>
<name>A0A7S4HN68_9STRA</name>
<evidence type="ECO:0000313" key="4">
    <source>
        <dbReference type="EMBL" id="CAE2204304.1"/>
    </source>
</evidence>
<evidence type="ECO:0000256" key="1">
    <source>
        <dbReference type="ARBA" id="ARBA00006227"/>
    </source>
</evidence>
<evidence type="ECO:0000256" key="3">
    <source>
        <dbReference type="ARBA" id="ARBA00023274"/>
    </source>
</evidence>
<dbReference type="InterPro" id="IPR005823">
    <property type="entry name" value="Ribosomal_uL13_bac-type"/>
</dbReference>
<comment type="similarity">
    <text evidence="1">Belongs to the universal ribosomal protein uL13 family.</text>
</comment>